<dbReference type="EMBL" id="JADAQX010000326">
    <property type="protein sequence ID" value="KAF8820685.1"/>
    <property type="molecule type" value="Genomic_DNA"/>
</dbReference>
<dbReference type="PROSITE" id="PS50082">
    <property type="entry name" value="WD_REPEATS_2"/>
    <property type="match status" value="1"/>
</dbReference>
<dbReference type="PANTHER" id="PTHR22838">
    <property type="entry name" value="WD REPEAT PROTEIN 26-RELATED"/>
    <property type="match status" value="1"/>
</dbReference>
<proteinExistence type="predicted"/>
<keyword evidence="1 3" id="KW-0853">WD repeat</keyword>
<dbReference type="SUPFAM" id="SSF50978">
    <property type="entry name" value="WD40 repeat-like"/>
    <property type="match status" value="1"/>
</dbReference>
<protein>
    <submittedName>
        <fullName evidence="4">WD domain, G-beta repeat-containing protein</fullName>
    </submittedName>
</protein>
<evidence type="ECO:0000313" key="5">
    <source>
        <dbReference type="Proteomes" id="UP000823046"/>
    </source>
</evidence>
<dbReference type="Gene3D" id="2.130.10.10">
    <property type="entry name" value="YVTN repeat-like/Quinoprotein amine dehydrogenase"/>
    <property type="match status" value="1"/>
</dbReference>
<organism evidence="4 5">
    <name type="scientific">Cardiosporidium cionae</name>
    <dbReference type="NCBI Taxonomy" id="476202"/>
    <lineage>
        <taxon>Eukaryota</taxon>
        <taxon>Sar</taxon>
        <taxon>Alveolata</taxon>
        <taxon>Apicomplexa</taxon>
        <taxon>Aconoidasida</taxon>
        <taxon>Nephromycida</taxon>
        <taxon>Cardiosporidium</taxon>
    </lineage>
</organism>
<evidence type="ECO:0000313" key="4">
    <source>
        <dbReference type="EMBL" id="KAF8820685.1"/>
    </source>
</evidence>
<keyword evidence="5" id="KW-1185">Reference proteome</keyword>
<keyword evidence="2" id="KW-0677">Repeat</keyword>
<dbReference type="Pfam" id="PF00400">
    <property type="entry name" value="WD40"/>
    <property type="match status" value="2"/>
</dbReference>
<comment type="caution">
    <text evidence="4">The sequence shown here is derived from an EMBL/GenBank/DDBJ whole genome shotgun (WGS) entry which is preliminary data.</text>
</comment>
<sequence>MKHIVQKYVGHQQRLYAVRSAFGGPNESFVLCGCEDNQVYIWQRYRGSLLEIISGHTGTVNAVIWPCKTNFSLMISASDDHTLVLWHFDEHFKEDFPINAKTDKSSDAALENADAADIAVDSSHWIAL</sequence>
<evidence type="ECO:0000256" key="3">
    <source>
        <dbReference type="PROSITE-ProRule" id="PRU00221"/>
    </source>
</evidence>
<dbReference type="InterPro" id="IPR015943">
    <property type="entry name" value="WD40/YVTN_repeat-like_dom_sf"/>
</dbReference>
<accession>A0ABQ7J9K7</accession>
<name>A0ABQ7J9K7_9APIC</name>
<feature type="repeat" description="WD" evidence="3">
    <location>
        <begin position="53"/>
        <end position="86"/>
    </location>
</feature>
<evidence type="ECO:0000256" key="2">
    <source>
        <dbReference type="ARBA" id="ARBA00022737"/>
    </source>
</evidence>
<dbReference type="PANTHER" id="PTHR22838:SF0">
    <property type="entry name" value="WD REPEAT-CONTAINING PROTEIN 26"/>
    <property type="match status" value="1"/>
</dbReference>
<reference evidence="4 5" key="1">
    <citation type="journal article" date="2020" name="bioRxiv">
        <title>Metabolic contributions of an alphaproteobacterial endosymbiont in the apicomplexan Cardiosporidium cionae.</title>
        <authorList>
            <person name="Hunter E.S."/>
            <person name="Paight C.J."/>
            <person name="Lane C.E."/>
        </authorList>
    </citation>
    <scope>NUCLEOTIDE SEQUENCE [LARGE SCALE GENOMIC DNA]</scope>
    <source>
        <strain evidence="4">ESH_2018</strain>
    </source>
</reference>
<dbReference type="InterPro" id="IPR001680">
    <property type="entry name" value="WD40_rpt"/>
</dbReference>
<dbReference type="InterPro" id="IPR036322">
    <property type="entry name" value="WD40_repeat_dom_sf"/>
</dbReference>
<dbReference type="SMART" id="SM00320">
    <property type="entry name" value="WD40"/>
    <property type="match status" value="2"/>
</dbReference>
<dbReference type="Proteomes" id="UP000823046">
    <property type="component" value="Unassembled WGS sequence"/>
</dbReference>
<evidence type="ECO:0000256" key="1">
    <source>
        <dbReference type="ARBA" id="ARBA00022574"/>
    </source>
</evidence>
<gene>
    <name evidence="4" type="ORF">IE077_000430</name>
</gene>
<dbReference type="InterPro" id="IPR051350">
    <property type="entry name" value="WD_repeat-ST_regulator"/>
</dbReference>